<proteinExistence type="predicted"/>
<organism evidence="1 2">
    <name type="scientific">Strigamia maritima</name>
    <name type="common">European centipede</name>
    <name type="synonym">Geophilus maritimus</name>
    <dbReference type="NCBI Taxonomy" id="126957"/>
    <lineage>
        <taxon>Eukaryota</taxon>
        <taxon>Metazoa</taxon>
        <taxon>Ecdysozoa</taxon>
        <taxon>Arthropoda</taxon>
        <taxon>Myriapoda</taxon>
        <taxon>Chilopoda</taxon>
        <taxon>Pleurostigmophora</taxon>
        <taxon>Geophilomorpha</taxon>
        <taxon>Linotaeniidae</taxon>
        <taxon>Strigamia</taxon>
    </lineage>
</organism>
<protein>
    <submittedName>
        <fullName evidence="1">Uncharacterized protein</fullName>
    </submittedName>
</protein>
<accession>T1JA81</accession>
<evidence type="ECO:0000313" key="2">
    <source>
        <dbReference type="Proteomes" id="UP000014500"/>
    </source>
</evidence>
<name>T1JA81_STRMM</name>
<reference evidence="2" key="1">
    <citation type="submission" date="2011-05" db="EMBL/GenBank/DDBJ databases">
        <authorList>
            <person name="Richards S.R."/>
            <person name="Qu J."/>
            <person name="Jiang H."/>
            <person name="Jhangiani S.N."/>
            <person name="Agravi P."/>
            <person name="Goodspeed R."/>
            <person name="Gross S."/>
            <person name="Mandapat C."/>
            <person name="Jackson L."/>
            <person name="Mathew T."/>
            <person name="Pu L."/>
            <person name="Thornton R."/>
            <person name="Saada N."/>
            <person name="Wilczek-Boney K.B."/>
            <person name="Lee S."/>
            <person name="Kovar C."/>
            <person name="Wu Y."/>
            <person name="Scherer S.E."/>
            <person name="Worley K.C."/>
            <person name="Muzny D.M."/>
            <person name="Gibbs R."/>
        </authorList>
    </citation>
    <scope>NUCLEOTIDE SEQUENCE</scope>
    <source>
        <strain evidence="2">Brora</strain>
    </source>
</reference>
<sequence>MRSDCGHDAARISLDTRAAPVRADSGAAQPAQPQFLHRDAQFRAVSLVYAHSSYRLTIPRGAMFVCKCEAIRIENVYLCLPISLVPILRYVLN</sequence>
<evidence type="ECO:0000313" key="1">
    <source>
        <dbReference type="EnsemblMetazoa" id="SMAR010640-PA"/>
    </source>
</evidence>
<dbReference type="EnsemblMetazoa" id="SMAR010640-RA">
    <property type="protein sequence ID" value="SMAR010640-PA"/>
    <property type="gene ID" value="SMAR010640"/>
</dbReference>
<dbReference type="HOGENOM" id="CLU_2402470_0_0_1"/>
<keyword evidence="2" id="KW-1185">Reference proteome</keyword>
<dbReference type="AlphaFoldDB" id="T1JA81"/>
<dbReference type="EMBL" id="JH431986">
    <property type="status" value="NOT_ANNOTATED_CDS"/>
    <property type="molecule type" value="Genomic_DNA"/>
</dbReference>
<dbReference type="Proteomes" id="UP000014500">
    <property type="component" value="Unassembled WGS sequence"/>
</dbReference>
<reference evidence="1" key="2">
    <citation type="submission" date="2015-02" db="UniProtKB">
        <authorList>
            <consortium name="EnsemblMetazoa"/>
        </authorList>
    </citation>
    <scope>IDENTIFICATION</scope>
</reference>